<dbReference type="SMART" id="SM00089">
    <property type="entry name" value="PKD"/>
    <property type="match status" value="4"/>
</dbReference>
<feature type="domain" description="PKD/Chitinase" evidence="2">
    <location>
        <begin position="378"/>
        <end position="469"/>
    </location>
</feature>
<reference evidence="3" key="1">
    <citation type="submission" date="2020-03" db="EMBL/GenBank/DDBJ databases">
        <title>The deep terrestrial virosphere.</title>
        <authorList>
            <person name="Holmfeldt K."/>
            <person name="Nilsson E."/>
            <person name="Simone D."/>
            <person name="Lopez-Fernandez M."/>
            <person name="Wu X."/>
            <person name="de Brujin I."/>
            <person name="Lundin D."/>
            <person name="Andersson A."/>
            <person name="Bertilsson S."/>
            <person name="Dopson M."/>
        </authorList>
    </citation>
    <scope>NUCLEOTIDE SEQUENCE</scope>
    <source>
        <strain evidence="3">MM415B03857</strain>
    </source>
</reference>
<dbReference type="SUPFAM" id="SSF49299">
    <property type="entry name" value="PKD domain"/>
    <property type="match status" value="4"/>
</dbReference>
<accession>A0A6M3LIY9</accession>
<evidence type="ECO:0000313" key="3">
    <source>
        <dbReference type="EMBL" id="QJA94443.1"/>
    </source>
</evidence>
<sequence>MAKALLSHSNNTTGGTLQLDASQSTDPEQDTLSYHWQLLGPDGVAVSLSNNTAVKTEITTTQAGVYKAELKVTDSKGLNNTTQESISVSPAAVITMEIVGVTSALQGQLLNYSALLSSLELEQPQYLWQLEKKPEGSQTNPGQQQGLTTTLQPDVPGEYVLKLTLTDSLGTSLTAKLTLNVSALTINAAPTAIIEAEKNFIKINEKIQLSASKSSDPERSPLSYQWEILQSPAGSVFSLSAPKAVDTDFITNSAGTYLLQLTVSDGEKSAQRQLNITADTNNQPPRAVVMSSAKKVRPGDTVRLTAQATDPEGDALTYQWKLGVKPKDSQAKLSAATAIETDLTTDLEGDYVIWLQASDGEKKSFPRGVKIEAYLNFAPEVTIQPFQPLVAVGETRSLTAMATDFEGSPLSYLWTVDKAPAGSQANLSTPTQASTEFSANLVGDYYLMLVVTDNQGKASGPHKLMLQVK</sequence>
<feature type="region of interest" description="Disordered" evidence="1">
    <location>
        <begin position="1"/>
        <end position="27"/>
    </location>
</feature>
<dbReference type="GO" id="GO:0016020">
    <property type="term" value="C:membrane"/>
    <property type="evidence" value="ECO:0007669"/>
    <property type="project" value="TreeGrafter"/>
</dbReference>
<dbReference type="PANTHER" id="PTHR46182">
    <property type="entry name" value="FI19480P1"/>
    <property type="match status" value="1"/>
</dbReference>
<protein>
    <recommendedName>
        <fullName evidence="2">PKD/Chitinase domain-containing protein</fullName>
    </recommendedName>
</protein>
<feature type="domain" description="PKD/Chitinase" evidence="2">
    <location>
        <begin position="1"/>
        <end position="91"/>
    </location>
</feature>
<evidence type="ECO:0000259" key="2">
    <source>
        <dbReference type="SMART" id="SM00089"/>
    </source>
</evidence>
<gene>
    <name evidence="3" type="ORF">MM415B03857_0002</name>
</gene>
<evidence type="ECO:0000256" key="1">
    <source>
        <dbReference type="SAM" id="MobiDB-lite"/>
    </source>
</evidence>
<dbReference type="InterPro" id="IPR029865">
    <property type="entry name" value="KIAA0319-like"/>
</dbReference>
<feature type="domain" description="PKD/Chitinase" evidence="2">
    <location>
        <begin position="191"/>
        <end position="281"/>
    </location>
</feature>
<dbReference type="EMBL" id="MT143232">
    <property type="protein sequence ID" value="QJA94443.1"/>
    <property type="molecule type" value="Genomic_DNA"/>
</dbReference>
<dbReference type="InterPro" id="IPR022409">
    <property type="entry name" value="PKD/Chitinase_dom"/>
</dbReference>
<dbReference type="GO" id="GO:0031410">
    <property type="term" value="C:cytoplasmic vesicle"/>
    <property type="evidence" value="ECO:0007669"/>
    <property type="project" value="TreeGrafter"/>
</dbReference>
<dbReference type="Pfam" id="PF22352">
    <property type="entry name" value="K319L-like_PKD"/>
    <property type="match status" value="4"/>
</dbReference>
<dbReference type="GO" id="GO:0001764">
    <property type="term" value="P:neuron migration"/>
    <property type="evidence" value="ECO:0007669"/>
    <property type="project" value="TreeGrafter"/>
</dbReference>
<dbReference type="InterPro" id="IPR013783">
    <property type="entry name" value="Ig-like_fold"/>
</dbReference>
<organism evidence="3">
    <name type="scientific">viral metagenome</name>
    <dbReference type="NCBI Taxonomy" id="1070528"/>
    <lineage>
        <taxon>unclassified sequences</taxon>
        <taxon>metagenomes</taxon>
        <taxon>organismal metagenomes</taxon>
    </lineage>
</organism>
<name>A0A6M3LIY9_9ZZZZ</name>
<proteinExistence type="predicted"/>
<dbReference type="InterPro" id="IPR035986">
    <property type="entry name" value="PKD_dom_sf"/>
</dbReference>
<feature type="compositionally biased region" description="Polar residues" evidence="1">
    <location>
        <begin position="7"/>
        <end position="27"/>
    </location>
</feature>
<dbReference type="AlphaFoldDB" id="A0A6M3LIY9"/>
<dbReference type="Gene3D" id="2.60.40.10">
    <property type="entry name" value="Immunoglobulins"/>
    <property type="match status" value="5"/>
</dbReference>
<feature type="domain" description="PKD/Chitinase" evidence="2">
    <location>
        <begin position="98"/>
        <end position="184"/>
    </location>
</feature>
<dbReference type="PANTHER" id="PTHR46182:SF2">
    <property type="entry name" value="FI19480P1"/>
    <property type="match status" value="1"/>
</dbReference>